<reference evidence="1 2" key="1">
    <citation type="journal article" date="2022" name="bioRxiv">
        <title>Genomics of Preaxostyla Flagellates Illuminates Evolutionary Transitions and the Path Towards Mitochondrial Loss.</title>
        <authorList>
            <person name="Novak L.V.F."/>
            <person name="Treitli S.C."/>
            <person name="Pyrih J."/>
            <person name="Halakuc P."/>
            <person name="Pipaliya S.V."/>
            <person name="Vacek V."/>
            <person name="Brzon O."/>
            <person name="Soukal P."/>
            <person name="Eme L."/>
            <person name="Dacks J.B."/>
            <person name="Karnkowska A."/>
            <person name="Elias M."/>
            <person name="Hampl V."/>
        </authorList>
    </citation>
    <scope>NUCLEOTIDE SEQUENCE [LARGE SCALE GENOMIC DNA]</scope>
    <source>
        <strain evidence="1">NAU3</strain>
        <tissue evidence="1">Gut</tissue>
    </source>
</reference>
<accession>A0ABQ9Y6U3</accession>
<sequence length="124" mass="14083">MFPHLVPLLQETSIVFLEHVAVKGIDKLRAIHLSVSQRRSSTSILVQIGLNVPTTNVIGRIMSTFANLMRWWMSSPWKEIKELMCRVLVEEGCEDLYASAAFDTHASLRFRAEMNHPLHSLALP</sequence>
<organism evidence="1 2">
    <name type="scientific">Blattamonas nauphoetae</name>
    <dbReference type="NCBI Taxonomy" id="2049346"/>
    <lineage>
        <taxon>Eukaryota</taxon>
        <taxon>Metamonada</taxon>
        <taxon>Preaxostyla</taxon>
        <taxon>Oxymonadida</taxon>
        <taxon>Blattamonas</taxon>
    </lineage>
</organism>
<protein>
    <submittedName>
        <fullName evidence="1">Uncharacterized protein</fullName>
    </submittedName>
</protein>
<keyword evidence="2" id="KW-1185">Reference proteome</keyword>
<comment type="caution">
    <text evidence="1">The sequence shown here is derived from an EMBL/GenBank/DDBJ whole genome shotgun (WGS) entry which is preliminary data.</text>
</comment>
<evidence type="ECO:0000313" key="1">
    <source>
        <dbReference type="EMBL" id="KAK2959486.1"/>
    </source>
</evidence>
<gene>
    <name evidence="1" type="ORF">BLNAU_5535</name>
</gene>
<proteinExistence type="predicted"/>
<name>A0ABQ9Y6U3_9EUKA</name>
<evidence type="ECO:0000313" key="2">
    <source>
        <dbReference type="Proteomes" id="UP001281761"/>
    </source>
</evidence>
<dbReference type="Proteomes" id="UP001281761">
    <property type="component" value="Unassembled WGS sequence"/>
</dbReference>
<dbReference type="EMBL" id="JARBJD010000029">
    <property type="protein sequence ID" value="KAK2959486.1"/>
    <property type="molecule type" value="Genomic_DNA"/>
</dbReference>